<gene>
    <name evidence="6" type="ORF">CLV40_110236</name>
</gene>
<evidence type="ECO:0000313" key="6">
    <source>
        <dbReference type="EMBL" id="PPK66532.1"/>
    </source>
</evidence>
<keyword evidence="4" id="KW-0663">Pyridoxal phosphate</keyword>
<dbReference type="CDD" id="cd00609">
    <property type="entry name" value="AAT_like"/>
    <property type="match status" value="1"/>
</dbReference>
<evidence type="ECO:0000313" key="7">
    <source>
        <dbReference type="Proteomes" id="UP000239203"/>
    </source>
</evidence>
<comment type="caution">
    <text evidence="6">The sequence shown here is derived from an EMBL/GenBank/DDBJ whole genome shotgun (WGS) entry which is preliminary data.</text>
</comment>
<dbReference type="GO" id="GO:1901605">
    <property type="term" value="P:alpha-amino acid metabolic process"/>
    <property type="evidence" value="ECO:0007669"/>
    <property type="project" value="TreeGrafter"/>
</dbReference>
<dbReference type="PANTHER" id="PTHR42790:SF19">
    <property type="entry name" value="KYNURENINE_ALPHA-AMINOADIPATE AMINOTRANSFERASE, MITOCHONDRIAL"/>
    <property type="match status" value="1"/>
</dbReference>
<dbReference type="InterPro" id="IPR015424">
    <property type="entry name" value="PyrdxlP-dep_Trfase"/>
</dbReference>
<name>A0A2S6GMR7_9PSEU</name>
<dbReference type="Pfam" id="PF00155">
    <property type="entry name" value="Aminotran_1_2"/>
    <property type="match status" value="1"/>
</dbReference>
<dbReference type="Gene3D" id="3.40.640.10">
    <property type="entry name" value="Type I PLP-dependent aspartate aminotransferase-like (Major domain)"/>
    <property type="match status" value="1"/>
</dbReference>
<dbReference type="GO" id="GO:0008483">
    <property type="term" value="F:transaminase activity"/>
    <property type="evidence" value="ECO:0007669"/>
    <property type="project" value="UniProtKB-KW"/>
</dbReference>
<comment type="cofactor">
    <cofactor evidence="1">
        <name>pyridoxal 5'-phosphate</name>
        <dbReference type="ChEBI" id="CHEBI:597326"/>
    </cofactor>
</comment>
<keyword evidence="7" id="KW-1185">Reference proteome</keyword>
<dbReference type="InterPro" id="IPR015422">
    <property type="entry name" value="PyrdxlP-dep_Trfase_small"/>
</dbReference>
<evidence type="ECO:0000256" key="4">
    <source>
        <dbReference type="ARBA" id="ARBA00022898"/>
    </source>
</evidence>
<dbReference type="PANTHER" id="PTHR42790">
    <property type="entry name" value="AMINOTRANSFERASE"/>
    <property type="match status" value="1"/>
</dbReference>
<evidence type="ECO:0000256" key="1">
    <source>
        <dbReference type="ARBA" id="ARBA00001933"/>
    </source>
</evidence>
<dbReference type="GO" id="GO:0030170">
    <property type="term" value="F:pyridoxal phosphate binding"/>
    <property type="evidence" value="ECO:0007669"/>
    <property type="project" value="InterPro"/>
</dbReference>
<dbReference type="InterPro" id="IPR004839">
    <property type="entry name" value="Aminotransferase_I/II_large"/>
</dbReference>
<feature type="domain" description="Aminotransferase class I/classII large" evidence="5">
    <location>
        <begin position="83"/>
        <end position="433"/>
    </location>
</feature>
<evidence type="ECO:0000256" key="2">
    <source>
        <dbReference type="ARBA" id="ARBA00022576"/>
    </source>
</evidence>
<keyword evidence="2" id="KW-0032">Aminotransferase</keyword>
<sequence length="442" mass="47623">MTGVAESATGSATELRQAELHASLGHPLAESMDFLNGVALRYPGAISFAAGRPTERFLDLDDVHRHLDLFHRHLVESYGGDQARANQQLLQYGRTKGIIHDLVARNLAADEDIHVDPESIVVTVGCQEALFLCLRALRRTPDDVLLAVRPCYVGALGAAQLADMAVLPVAASGSGIDFADLEARLAAASAAGQRVRAFYLVADFANPTGTSLDTAARTRLLELAARHDFLLLEDNPYGLFPADDAPRPPTLKSLDRDHRVVYLGSYGKTGLPGARVGFAVADQPVRTPDGRAELLADQLGRLKSMLTVNTSPLAQAAIGGKLLANGFSLRAANDREREVYRGNLRRTLAGLTERFPPGGGHGVSWNTPGGGFFLVLRVPFATDDALLELSARSFRVLWTPMHHFYGDGVPVAELRLSVSNLTHEEIDTGLDRLAAFIQSQTP</sequence>
<dbReference type="SUPFAM" id="SSF53383">
    <property type="entry name" value="PLP-dependent transferases"/>
    <property type="match status" value="1"/>
</dbReference>
<evidence type="ECO:0000256" key="3">
    <source>
        <dbReference type="ARBA" id="ARBA00022679"/>
    </source>
</evidence>
<accession>A0A2S6GMR7</accession>
<dbReference type="AlphaFoldDB" id="A0A2S6GMR7"/>
<dbReference type="InterPro" id="IPR015421">
    <property type="entry name" value="PyrdxlP-dep_Trfase_major"/>
</dbReference>
<dbReference type="InterPro" id="IPR050859">
    <property type="entry name" value="Class-I_PLP-dep_aminotransf"/>
</dbReference>
<reference evidence="6 7" key="1">
    <citation type="submission" date="2018-02" db="EMBL/GenBank/DDBJ databases">
        <title>Genomic Encyclopedia of Archaeal and Bacterial Type Strains, Phase II (KMG-II): from individual species to whole genera.</title>
        <authorList>
            <person name="Goeker M."/>
        </authorList>
    </citation>
    <scope>NUCLEOTIDE SEQUENCE [LARGE SCALE GENOMIC DNA]</scope>
    <source>
        <strain evidence="6 7">YU 961-1</strain>
    </source>
</reference>
<dbReference type="EMBL" id="PTIX01000010">
    <property type="protein sequence ID" value="PPK66532.1"/>
    <property type="molecule type" value="Genomic_DNA"/>
</dbReference>
<protein>
    <submittedName>
        <fullName evidence="6">(S)-3,5-dihydroxyphenylglycine transaminase</fullName>
    </submittedName>
</protein>
<dbReference type="Gene3D" id="3.90.1150.10">
    <property type="entry name" value="Aspartate Aminotransferase, domain 1"/>
    <property type="match status" value="1"/>
</dbReference>
<evidence type="ECO:0000259" key="5">
    <source>
        <dbReference type="Pfam" id="PF00155"/>
    </source>
</evidence>
<proteinExistence type="predicted"/>
<keyword evidence="3" id="KW-0808">Transferase</keyword>
<organism evidence="6 7">
    <name type="scientific">Actinokineospora auranticolor</name>
    <dbReference type="NCBI Taxonomy" id="155976"/>
    <lineage>
        <taxon>Bacteria</taxon>
        <taxon>Bacillati</taxon>
        <taxon>Actinomycetota</taxon>
        <taxon>Actinomycetes</taxon>
        <taxon>Pseudonocardiales</taxon>
        <taxon>Pseudonocardiaceae</taxon>
        <taxon>Actinokineospora</taxon>
    </lineage>
</organism>
<dbReference type="Proteomes" id="UP000239203">
    <property type="component" value="Unassembled WGS sequence"/>
</dbReference>
<dbReference type="RefSeq" id="WP_245931411.1">
    <property type="nucleotide sequence ID" value="NZ_CP154825.1"/>
</dbReference>